<dbReference type="Pfam" id="PF12780">
    <property type="entry name" value="AAA_8"/>
    <property type="match status" value="1"/>
</dbReference>
<evidence type="ECO:0000259" key="2">
    <source>
        <dbReference type="Pfam" id="PF12780"/>
    </source>
</evidence>
<dbReference type="AlphaFoldDB" id="A0A821FXE7"/>
<comment type="similarity">
    <text evidence="1">Belongs to the dynein heavy chain family.</text>
</comment>
<evidence type="ECO:0000256" key="1">
    <source>
        <dbReference type="ARBA" id="ARBA00008887"/>
    </source>
</evidence>
<name>A0A821FXE7_9BILA</name>
<gene>
    <name evidence="3" type="ORF">OVN521_LOCUS46903</name>
</gene>
<feature type="domain" description="Dynein heavy chain AAA module D4" evidence="2">
    <location>
        <begin position="1"/>
        <end position="51"/>
    </location>
</feature>
<dbReference type="GO" id="GO:0045505">
    <property type="term" value="F:dynein intermediate chain binding"/>
    <property type="evidence" value="ECO:0007669"/>
    <property type="project" value="InterPro"/>
</dbReference>
<dbReference type="EMBL" id="CAJOBG010087853">
    <property type="protein sequence ID" value="CAF4654511.1"/>
    <property type="molecule type" value="Genomic_DNA"/>
</dbReference>
<dbReference type="GO" id="GO:0030286">
    <property type="term" value="C:dynein complex"/>
    <property type="evidence" value="ECO:0007669"/>
    <property type="project" value="InterPro"/>
</dbReference>
<feature type="non-terminal residue" evidence="3">
    <location>
        <position position="1"/>
    </location>
</feature>
<accession>A0A821FXE7</accession>
<evidence type="ECO:0000313" key="3">
    <source>
        <dbReference type="EMBL" id="CAF4654511.1"/>
    </source>
</evidence>
<keyword evidence="4" id="KW-1185">Reference proteome</keyword>
<comment type="caution">
    <text evidence="3">The sequence shown here is derived from an EMBL/GenBank/DDBJ whole genome shotgun (WGS) entry which is preliminary data.</text>
</comment>
<dbReference type="GO" id="GO:0007018">
    <property type="term" value="P:microtubule-based movement"/>
    <property type="evidence" value="ECO:0007669"/>
    <property type="project" value="InterPro"/>
</dbReference>
<sequence>FHEWPETALVSVAKRFIQDVESLPIEYHDSVAQFMAYVHSSVNEMSVQYLSVHYS</sequence>
<dbReference type="Proteomes" id="UP000663866">
    <property type="component" value="Unassembled WGS sequence"/>
</dbReference>
<dbReference type="InterPro" id="IPR024317">
    <property type="entry name" value="Dynein_heavy_chain_D4_dom"/>
</dbReference>
<proteinExistence type="inferred from homology"/>
<evidence type="ECO:0000313" key="4">
    <source>
        <dbReference type="Proteomes" id="UP000663866"/>
    </source>
</evidence>
<organism evidence="3 4">
    <name type="scientific">Rotaria magnacalcarata</name>
    <dbReference type="NCBI Taxonomy" id="392030"/>
    <lineage>
        <taxon>Eukaryota</taxon>
        <taxon>Metazoa</taxon>
        <taxon>Spiralia</taxon>
        <taxon>Gnathifera</taxon>
        <taxon>Rotifera</taxon>
        <taxon>Eurotatoria</taxon>
        <taxon>Bdelloidea</taxon>
        <taxon>Philodinida</taxon>
        <taxon>Philodinidae</taxon>
        <taxon>Rotaria</taxon>
    </lineage>
</organism>
<reference evidence="3" key="1">
    <citation type="submission" date="2021-02" db="EMBL/GenBank/DDBJ databases">
        <authorList>
            <person name="Nowell W R."/>
        </authorList>
    </citation>
    <scope>NUCLEOTIDE SEQUENCE</scope>
</reference>
<dbReference type="PANTHER" id="PTHR22878">
    <property type="entry name" value="DYNEIN HEAVY CHAIN 6, AXONEMAL-LIKE-RELATED"/>
    <property type="match status" value="1"/>
</dbReference>
<dbReference type="GO" id="GO:0051959">
    <property type="term" value="F:dynein light intermediate chain binding"/>
    <property type="evidence" value="ECO:0007669"/>
    <property type="project" value="InterPro"/>
</dbReference>
<dbReference type="InterPro" id="IPR026983">
    <property type="entry name" value="DHC"/>
</dbReference>
<protein>
    <recommendedName>
        <fullName evidence="2">Dynein heavy chain AAA module D4 domain-containing protein</fullName>
    </recommendedName>
</protein>